<evidence type="ECO:0000313" key="2">
    <source>
        <dbReference type="Proteomes" id="UP000805193"/>
    </source>
</evidence>
<evidence type="ECO:0000313" key="1">
    <source>
        <dbReference type="EMBL" id="KAG0410240.1"/>
    </source>
</evidence>
<name>A0AC60NT04_IXOPE</name>
<dbReference type="EMBL" id="JABSTQ010011542">
    <property type="protein sequence ID" value="KAG0410240.1"/>
    <property type="molecule type" value="Genomic_DNA"/>
</dbReference>
<feature type="non-terminal residue" evidence="1">
    <location>
        <position position="1"/>
    </location>
</feature>
<protein>
    <submittedName>
        <fullName evidence="1">Uncharacterized protein</fullName>
    </submittedName>
</protein>
<organism evidence="1 2">
    <name type="scientific">Ixodes persulcatus</name>
    <name type="common">Taiga tick</name>
    <dbReference type="NCBI Taxonomy" id="34615"/>
    <lineage>
        <taxon>Eukaryota</taxon>
        <taxon>Metazoa</taxon>
        <taxon>Ecdysozoa</taxon>
        <taxon>Arthropoda</taxon>
        <taxon>Chelicerata</taxon>
        <taxon>Arachnida</taxon>
        <taxon>Acari</taxon>
        <taxon>Parasitiformes</taxon>
        <taxon>Ixodida</taxon>
        <taxon>Ixodoidea</taxon>
        <taxon>Ixodidae</taxon>
        <taxon>Ixodinae</taxon>
        <taxon>Ixodes</taxon>
    </lineage>
</organism>
<gene>
    <name evidence="1" type="ORF">HPB47_012633</name>
</gene>
<sequence>VIVDDDGSKVWTYYDHGPRNISCPLVCLPPISGTADVFFKQILTLTARGYRVISLEYPVYWTMRDWVCGFRKLLDHLQLDKVHVLGASLGGFLAQKFAEATHTCPRVQSLVLCNSFSDTSIFSYTDTAVLFWLFPSMVLKRMVMGSYTPHAVDSDIADSMDFMVEKLDSLSQSELASRLTLNCISSYVEPQKLDGIPITIIDVFDSSALSQQVKEDLYKLYPHAKRAHLKRGGNFPYLSRSDEVSMHLQVPPSCTKVSLNLKKKKVNFTVDEIRGLMNKKKNIRNMSVIAHVDHGKSTLTDSLVSKAGIIAAAKAGEMRFTDTRKDEQERCITIKSTAVSMYFELADKDLVFIKEADQREKTEKGFLINLIDSPGHVDFSSEVTAALRVTDGALVVVDCVSGVCVQTETVLRQAIAERIKPVLFMNKMDLALLTLQLEPEDLYQTFQRTVENTNVIIATYGDETGPMGDIKVEPSKGNVGFGSGLHGWAFTLKQFAEIYSEKFKIDVEKLMARMWGENFYNPTSKKWAKRPDQGYKRAFTMFILDPIYKIFDAIMNYKKEETSRLLEKLNIVLKGDDKDKDGKNLLKVVMRTWLPAGDALFEMITIHLPSPVTAQKYRMEILYEGPLDDEAAVAVKSCDPEGPLMMYVSKMVPTTDKGRFYAFGRVFSGVCASGQKVRIMGPNYTPGKKEDLAEKAIQRTVLMMGRYVEPIEDVPCGNICGLVGVDQFLVKTGTISTFKDAHNMRVMKFSVSPVVRVAVEPVNASDLPKLVEGLKRLAKSDPMVQCIIEESGEHIVAGAGELHLEICLKDLEEDHAGVPLKKTDPVVSYRESVQDESSIMCLSKSPNKHNRLFMKAAPLPDGLAEDIDKGQVNPRDDFKARARYLSDKYEWDATEARKIWGFGPEGTGPNLLVDVTKGVQYLNEIKDSVVAGFQWATKESVLCEENMRGVRFNIHDVTLHADAIHRGGGQIIPTARRCLYACMLTASPRLMEPVYLVEIQCPENAVGGIYGVLNRRRGHVFEESQVTGTPMFVVKAYLPVNESFGFTADLRSNTGGQAFPQCVFDHWQILPGDPLDTKTRPHTVVMETRKRKGLKDSLPDLDQYFDKL</sequence>
<comment type="caution">
    <text evidence="1">The sequence shown here is derived from an EMBL/GenBank/DDBJ whole genome shotgun (WGS) entry which is preliminary data.</text>
</comment>
<proteinExistence type="predicted"/>
<dbReference type="Proteomes" id="UP000805193">
    <property type="component" value="Unassembled WGS sequence"/>
</dbReference>
<reference evidence="1 2" key="1">
    <citation type="journal article" date="2020" name="Cell">
        <title>Large-Scale Comparative Analyses of Tick Genomes Elucidate Their Genetic Diversity and Vector Capacities.</title>
        <authorList>
            <consortium name="Tick Genome and Microbiome Consortium (TIGMIC)"/>
            <person name="Jia N."/>
            <person name="Wang J."/>
            <person name="Shi W."/>
            <person name="Du L."/>
            <person name="Sun Y."/>
            <person name="Zhan W."/>
            <person name="Jiang J.F."/>
            <person name="Wang Q."/>
            <person name="Zhang B."/>
            <person name="Ji P."/>
            <person name="Bell-Sakyi L."/>
            <person name="Cui X.M."/>
            <person name="Yuan T.T."/>
            <person name="Jiang B.G."/>
            <person name="Yang W.F."/>
            <person name="Lam T.T."/>
            <person name="Chang Q.C."/>
            <person name="Ding S.J."/>
            <person name="Wang X.J."/>
            <person name="Zhu J.G."/>
            <person name="Ruan X.D."/>
            <person name="Zhao L."/>
            <person name="Wei J.T."/>
            <person name="Ye R.Z."/>
            <person name="Que T.C."/>
            <person name="Du C.H."/>
            <person name="Zhou Y.H."/>
            <person name="Cheng J.X."/>
            <person name="Dai P.F."/>
            <person name="Guo W.B."/>
            <person name="Han X.H."/>
            <person name="Huang E.J."/>
            <person name="Li L.F."/>
            <person name="Wei W."/>
            <person name="Gao Y.C."/>
            <person name="Liu J.Z."/>
            <person name="Shao H.Z."/>
            <person name="Wang X."/>
            <person name="Wang C.C."/>
            <person name="Yang T.C."/>
            <person name="Huo Q.B."/>
            <person name="Li W."/>
            <person name="Chen H.Y."/>
            <person name="Chen S.E."/>
            <person name="Zhou L.G."/>
            <person name="Ni X.B."/>
            <person name="Tian J.H."/>
            <person name="Sheng Y."/>
            <person name="Liu T."/>
            <person name="Pan Y.S."/>
            <person name="Xia L.Y."/>
            <person name="Li J."/>
            <person name="Zhao F."/>
            <person name="Cao W.C."/>
        </authorList>
    </citation>
    <scope>NUCLEOTIDE SEQUENCE [LARGE SCALE GENOMIC DNA]</scope>
    <source>
        <strain evidence="1">Iper-2018</strain>
    </source>
</reference>
<accession>A0AC60NT04</accession>
<keyword evidence="2" id="KW-1185">Reference proteome</keyword>